<feature type="domain" description="Methyltransferase" evidence="2">
    <location>
        <begin position="39"/>
        <end position="142"/>
    </location>
</feature>
<reference evidence="3 4" key="1">
    <citation type="submission" date="2022-12" db="EMBL/GenBank/DDBJ databases">
        <title>Draft genome sequence of Paenibacillus sp. dW9.</title>
        <authorList>
            <person name="Choi E.-W."/>
            <person name="Kim D.-U."/>
        </authorList>
    </citation>
    <scope>NUCLEOTIDE SEQUENCE [LARGE SCALE GENOMIC DNA]</scope>
    <source>
        <strain evidence="4">dW9</strain>
    </source>
</reference>
<name>A0ABT4Q2Q7_9BACL</name>
<dbReference type="InterPro" id="IPR029063">
    <property type="entry name" value="SAM-dependent_MTases_sf"/>
</dbReference>
<keyword evidence="1" id="KW-0808">Transferase</keyword>
<evidence type="ECO:0000313" key="4">
    <source>
        <dbReference type="Proteomes" id="UP001527882"/>
    </source>
</evidence>
<dbReference type="RefSeq" id="WP_269879489.1">
    <property type="nucleotide sequence ID" value="NZ_JAQAGZ010000001.1"/>
</dbReference>
<dbReference type="EMBL" id="JAQAGZ010000001">
    <property type="protein sequence ID" value="MCZ8511124.1"/>
    <property type="molecule type" value="Genomic_DNA"/>
</dbReference>
<accession>A0ABT4Q2Q7</accession>
<evidence type="ECO:0000259" key="2">
    <source>
        <dbReference type="Pfam" id="PF13649"/>
    </source>
</evidence>
<sequence>MAYEQFAYLYDRLMEDMPYGEWLHFAGQCWDKYGKPRRIVDLGCGTGSMAVPLARQGFEVYGIDLSDDMLAVAQHKADEEQRRSAFAPGGSVTWLQQDMREWEIGRPADAVLSFCDCVNYLLEEEDVLSSFRSAYAGLKPGGIFVFDVHTPYQLEAYAKTQPFFLNEDDIAYIWTSDYDPSRVEIEHSLTIFVKEGAYDETGSDDALTERFHRVEELHVQRAYALDWIERALKEAGFRETEVYADFLWKRPTAETQRAFFVAVK</sequence>
<proteinExistence type="predicted"/>
<dbReference type="SUPFAM" id="SSF53335">
    <property type="entry name" value="S-adenosyl-L-methionine-dependent methyltransferases"/>
    <property type="match status" value="1"/>
</dbReference>
<keyword evidence="4" id="KW-1185">Reference proteome</keyword>
<dbReference type="Pfam" id="PF13649">
    <property type="entry name" value="Methyltransf_25"/>
    <property type="match status" value="1"/>
</dbReference>
<dbReference type="Gene3D" id="3.40.50.150">
    <property type="entry name" value="Vaccinia Virus protein VP39"/>
    <property type="match status" value="1"/>
</dbReference>
<dbReference type="GO" id="GO:0032259">
    <property type="term" value="P:methylation"/>
    <property type="evidence" value="ECO:0007669"/>
    <property type="project" value="UniProtKB-KW"/>
</dbReference>
<dbReference type="PANTHER" id="PTHR43861">
    <property type="entry name" value="TRANS-ACONITATE 2-METHYLTRANSFERASE-RELATED"/>
    <property type="match status" value="1"/>
</dbReference>
<keyword evidence="3" id="KW-0489">Methyltransferase</keyword>
<dbReference type="GO" id="GO:0008168">
    <property type="term" value="F:methyltransferase activity"/>
    <property type="evidence" value="ECO:0007669"/>
    <property type="project" value="UniProtKB-KW"/>
</dbReference>
<dbReference type="CDD" id="cd02440">
    <property type="entry name" value="AdoMet_MTases"/>
    <property type="match status" value="1"/>
</dbReference>
<dbReference type="Gene3D" id="2.20.25.110">
    <property type="entry name" value="S-adenosyl-L-methionine-dependent methyltransferases"/>
    <property type="match status" value="1"/>
</dbReference>
<protein>
    <submittedName>
        <fullName evidence="3">Class I SAM-dependent methyltransferase</fullName>
    </submittedName>
</protein>
<dbReference type="Proteomes" id="UP001527882">
    <property type="component" value="Unassembled WGS sequence"/>
</dbReference>
<evidence type="ECO:0000256" key="1">
    <source>
        <dbReference type="ARBA" id="ARBA00022679"/>
    </source>
</evidence>
<organism evidence="3 4">
    <name type="scientific">Paenibacillus gyeongsangnamensis</name>
    <dbReference type="NCBI Taxonomy" id="3388067"/>
    <lineage>
        <taxon>Bacteria</taxon>
        <taxon>Bacillati</taxon>
        <taxon>Bacillota</taxon>
        <taxon>Bacilli</taxon>
        <taxon>Bacillales</taxon>
        <taxon>Paenibacillaceae</taxon>
        <taxon>Paenibacillus</taxon>
    </lineage>
</organism>
<evidence type="ECO:0000313" key="3">
    <source>
        <dbReference type="EMBL" id="MCZ8511124.1"/>
    </source>
</evidence>
<comment type="caution">
    <text evidence="3">The sequence shown here is derived from an EMBL/GenBank/DDBJ whole genome shotgun (WGS) entry which is preliminary data.</text>
</comment>
<gene>
    <name evidence="3" type="ORF">O9H85_01460</name>
</gene>
<dbReference type="InterPro" id="IPR041698">
    <property type="entry name" value="Methyltransf_25"/>
</dbReference>